<sequence length="2703" mass="280499">MGSYAVKISNAEGSVVSAAAELTGSDPAPVITVQPQSQSPVAGTATNLSVQATGTDLGYQWRRNGSEIPNATESSFYVASTSIADGGVYDVVVSSGLASTISSAVTLVVAPSSYAGLVSGDLAGGLQLERPDQQAYRVWPLADGRAYVAGHFHVVNDVRRPFVVRLKADGALDPTFAVRGITGTGINALLVQPDGKVVIGGSFTTVAGAGNLARLNVNGSVDTTFQSYGFNRAVLSLSVTSDGRILAGGDFESYRPDANSYIPRSYLAVLRADGTLDSDVLLPVLNNSVNLVLGLSDGKILVGGGFSDEELVPIPGIVWLNGDGSWIVRSSSPAGSVFWSAVEQADGRILVGGVFDTVDGESVSNLVRFSAPGELDLTFSEAVGVVDGGVRSMAVTEDGGIWLGGEFTAIEGTERPLVAKLQSSGSLDLDFTADVSSAFSTTKSIGTAADGSLWMVGEVAVPDASGVARIDQATGAETEFTAPVLRLQAFASTTLALPGNELLVAGTFSHLNGIETESMVRIASDQTVAAVYDLGFSESLGSIKALMRQPDGGVVIAGSFVGDSDLTGTASSLMRVKPDGTRDESFATTSDVSAGGVNVQGSVEAMAAAADGRFVIAGWFSAFGGDERRDDVARFFANGQMDPSFDAGDVGLSGSVLKSLVVDAQNRTYLGGAFTTFAGHSREGVVRLLPDGSVDETYPNLGVNGTVHDIALDAAGKLVVVGNFSSVDGSPVPGIARFNSDGTRDLALGTTSSLGAHPQQLLVQPDGKMLLSGSFTTVAGTINSPYLVRLNEDGSRDETFAASHIGGEPTTLGMRDDGRLFVSGVFPTIGGFLTAVEDPAIQVDPTDQSVSVGGGMTVSVEGTGGGLSYQWRRNGRDIVGATAATLSLDAATVNDAGLYDVVITNLAGRVVSESAVVSVAAPMEEQRVLKNISAVVTAAADERVLVPFKIEGAGIKSMLMRAVGPTLGVLGVDGFMPDPVLRVLRPSGELIASNDDWSSDEGNQNAIQLAAFQVGAFGLSEGTLDAALVVELVPGRYILEVVGAEAGRVLVECYDADGSDPTARLVHMGLLATQGTGSAALNVGFVVQGSSRDLLVRAVGPGVPMDHRLADPSLDVVASGSSGNVPLLANDNWDDQDALEGIFRYAGASALMGGSLDAAVVGTFDAGAYTGRVKTPISTTGTVLWEVFDLANTSATLAPELVLPVQSTETVAGGSVTMGVLVAGAEPLTYVWHKNDVLLPSETGSRLSRGDLTHADNGTYEVTVSNDHGDLTVVAAVIDLPVPPSIANQPIGVTASGGDDVTFSVTVAGTPPFTYQWLHDGQPIAGATSDELQLDGVNWSNAGGYSVEVTSDHGSVRSATVELAGAGVPPTVALSAASLVATVGDEVAVSLVTGATDATYQWRRNGFDLPGETGTTLQLPGVSLLDTDRYEVVVRDGPSLSEQVSEAFSLHVFPAKLPTAITPDARWHVALEGGPSSLTGFFALPDGGALVVGSFSQINGHATPNLARLNAAGEVMASFTAPDLLPSQAADLSASIAIQGGNHLIVVTRPRAIEGQSRQWLKRFDLTSGELDETFAVDVGLSDEIGNFSIGSVAVAADQKLVVVALLQVTTSGGPLAAVVRLSPDGDWDTTFAISYYDTIPQLPLALVDGGALVGGTFSMVNGVASQPVVRLGADGALDVEFAANLDLDGFSSPEIQPLLEMGEDKLYLGISTNGNGTVDVLAGDGSRLSRLQGDGAPRRMFAQADGTVLVWGFMQNLEGVAVNGLALLDQNGTVMATPLELNSSQIDVVSASSSGRVYMKGVNYTNGQPFMQRWVRGTNDVFNLSLATLGLGRAYDIAPLDNGEWLVAGDFDKVNGADSYNLVRLAADGTLAGVYGDEFGPQGSIEKISRRSDGQFDLKGSSNPAPFGIMRLDATGALNPSFTLDPTLSIASLIDIVSLPRGGLIASSWYFAYENGLLREVYLNEDGSRSAGLYQSTTDTPFYAGVVLQNGNHVTVSTDGFRSRDNRGIVDEAFHDDADWNSTVIGLSLAMDESIWAFGFRETKRLADDGSVLAETPVGNSFGFEWVGNGPDPRFAALPDGDILVANYSFAFWMEAFLESPITRLNPDLSIDDSLQLSGVHDQVTAMRLTEAGDLLLSVPGAVFMTRATDEVVPRVTAADVVEVRPVGGSVELTVTDVPSGELTYQWRHNRTPIEGATAPTLRLADLTLAEAGRYDVVITGTSGDVLSDPFTLEVAVFERVIAALSAHLELDADEVAFLPFRIEGLGEKQVLLRAIGPTLSGLGIDSAMQQPRIRLVDETGEIVMLNDGWANSVLVADTAATVGAVTFAADSEDAALVALLPAGNYVAMVVDEAGGTGLVELFDAGATSGSSRIVHGGVLSRDGGSGLSLGFVVDRFEAGLLVRAVAPGLGLGDTSLIDPVITLHNSSMSTIAENDDWDDTADLRTAFAIAGASPLVADSSDAAVTVVLPAGAFTATTTTQSSEGGRTLVEVYDLSGRAPPEAPVLLMPALSQTVAADEAVRFEVVAAGAGSLAYQWYHDGELLDGATTGTFALSAAKAADSGNYTVRIANSHGFIESAPATLTVITPPTLHDADTNGDRRIGLVELLRVIQLYNTRFGTSRTGRYAVAEGSVDGFTPDNTSSSAAVLSRYHTGDTNRDGRVSLIELLRVIQLYNTRSGTSRTGAYRPADGTVDGFEPESSI</sequence>
<dbReference type="InterPro" id="IPR036179">
    <property type="entry name" value="Ig-like_dom_sf"/>
</dbReference>
<evidence type="ECO:0000256" key="1">
    <source>
        <dbReference type="ARBA" id="ARBA00022737"/>
    </source>
</evidence>
<keyword evidence="6" id="KW-1185">Reference proteome</keyword>
<dbReference type="Pfam" id="PF17164">
    <property type="entry name" value="DUF5122"/>
    <property type="match status" value="13"/>
</dbReference>
<evidence type="ECO:0000259" key="4">
    <source>
        <dbReference type="PROSITE" id="PS50835"/>
    </source>
</evidence>
<evidence type="ECO:0000313" key="5">
    <source>
        <dbReference type="EMBL" id="WED63726.1"/>
    </source>
</evidence>
<dbReference type="PANTHER" id="PTHR44170:SF56">
    <property type="entry name" value="FIBRONECTIN TYPE-III DOMAIN-CONTAINING PROTEIN"/>
    <property type="match status" value="1"/>
</dbReference>
<dbReference type="InterPro" id="IPR003599">
    <property type="entry name" value="Ig_sub"/>
</dbReference>
<dbReference type="Proteomes" id="UP001218638">
    <property type="component" value="Chromosome"/>
</dbReference>
<name>A0AAF0CMS7_9BACT</name>
<dbReference type="EMBL" id="CP119075">
    <property type="protein sequence ID" value="WED63726.1"/>
    <property type="molecule type" value="Genomic_DNA"/>
</dbReference>
<dbReference type="InterPro" id="IPR013783">
    <property type="entry name" value="Ig-like_fold"/>
</dbReference>
<dbReference type="SUPFAM" id="SSF63829">
    <property type="entry name" value="Calcium-dependent phosphotriesterase"/>
    <property type="match status" value="1"/>
</dbReference>
<reference evidence="5" key="1">
    <citation type="submission" date="2023-03" db="EMBL/GenBank/DDBJ databases">
        <title>Lomoglobus Profundus gen. nov., sp. nov., a novel member of the phylum Verrucomicrobia, isolated from deep-marine sediment of South China Sea.</title>
        <authorList>
            <person name="Ahmad T."/>
            <person name="Ishaq S.E."/>
            <person name="Wang F."/>
        </authorList>
    </citation>
    <scope>NUCLEOTIDE SEQUENCE</scope>
    <source>
        <strain evidence="5">LMO-M01</strain>
    </source>
</reference>
<dbReference type="InterPro" id="IPR013431">
    <property type="entry name" value="Delta_60_rpt"/>
</dbReference>
<feature type="region of interest" description="Disordered" evidence="3">
    <location>
        <begin position="2682"/>
        <end position="2703"/>
    </location>
</feature>
<feature type="domain" description="Ig-like" evidence="4">
    <location>
        <begin position="1199"/>
        <end position="1278"/>
    </location>
</feature>
<dbReference type="PROSITE" id="PS00018">
    <property type="entry name" value="EF_HAND_1"/>
    <property type="match status" value="2"/>
</dbReference>
<feature type="domain" description="Ig-like" evidence="4">
    <location>
        <begin position="2502"/>
        <end position="2585"/>
    </location>
</feature>
<gene>
    <name evidence="5" type="ORF">PXH66_15425</name>
</gene>
<feature type="domain" description="Ig-like" evidence="4">
    <location>
        <begin position="1284"/>
        <end position="1362"/>
    </location>
</feature>
<dbReference type="RefSeq" id="WP_330932067.1">
    <property type="nucleotide sequence ID" value="NZ_CP119075.1"/>
</dbReference>
<evidence type="ECO:0000313" key="6">
    <source>
        <dbReference type="Proteomes" id="UP001218638"/>
    </source>
</evidence>
<organism evidence="5 6">
    <name type="scientific">Synoicihabitans lomoniglobus</name>
    <dbReference type="NCBI Taxonomy" id="2909285"/>
    <lineage>
        <taxon>Bacteria</taxon>
        <taxon>Pseudomonadati</taxon>
        <taxon>Verrucomicrobiota</taxon>
        <taxon>Opitutia</taxon>
        <taxon>Opitutales</taxon>
        <taxon>Opitutaceae</taxon>
        <taxon>Synoicihabitans</taxon>
    </lineage>
</organism>
<dbReference type="GO" id="GO:0016020">
    <property type="term" value="C:membrane"/>
    <property type="evidence" value="ECO:0007669"/>
    <property type="project" value="UniProtKB-SubCell"/>
</dbReference>
<accession>A0AAF0CMS7</accession>
<evidence type="ECO:0000256" key="2">
    <source>
        <dbReference type="ARBA" id="ARBA00023157"/>
    </source>
</evidence>
<dbReference type="InterPro" id="IPR018247">
    <property type="entry name" value="EF_Hand_1_Ca_BS"/>
</dbReference>
<proteinExistence type="predicted"/>
<protein>
    <submittedName>
        <fullName evidence="5">Immunoglobulin domain-containing protein</fullName>
    </submittedName>
</protein>
<feature type="domain" description="Ig-like" evidence="4">
    <location>
        <begin position="839"/>
        <end position="918"/>
    </location>
</feature>
<dbReference type="NCBIfam" id="TIGR02608">
    <property type="entry name" value="delta_60_rpt"/>
    <property type="match status" value="8"/>
</dbReference>
<feature type="domain" description="Ig-like" evidence="4">
    <location>
        <begin position="29"/>
        <end position="102"/>
    </location>
</feature>
<dbReference type="Gene3D" id="2.60.40.10">
    <property type="entry name" value="Immunoglobulins"/>
    <property type="match status" value="7"/>
</dbReference>
<dbReference type="InterPro" id="IPR011043">
    <property type="entry name" value="Gal_Oxase/kelch_b-propeller"/>
</dbReference>
<evidence type="ECO:0000256" key="3">
    <source>
        <dbReference type="SAM" id="MobiDB-lite"/>
    </source>
</evidence>
<dbReference type="KEGG" id="slom:PXH66_15425"/>
<dbReference type="SUPFAM" id="SSF50965">
    <property type="entry name" value="Galactose oxidase, central domain"/>
    <property type="match status" value="1"/>
</dbReference>
<keyword evidence="2" id="KW-1015">Disulfide bond</keyword>
<dbReference type="SMART" id="SM00408">
    <property type="entry name" value="IGc2"/>
    <property type="match status" value="3"/>
</dbReference>
<dbReference type="SUPFAM" id="SSF48726">
    <property type="entry name" value="Immunoglobulin"/>
    <property type="match status" value="5"/>
</dbReference>
<dbReference type="Gene3D" id="2.80.10.50">
    <property type="match status" value="5"/>
</dbReference>
<dbReference type="SMART" id="SM00409">
    <property type="entry name" value="IG"/>
    <property type="match status" value="7"/>
</dbReference>
<dbReference type="InterPro" id="IPR003598">
    <property type="entry name" value="Ig_sub2"/>
</dbReference>
<dbReference type="GO" id="GO:0098609">
    <property type="term" value="P:cell-cell adhesion"/>
    <property type="evidence" value="ECO:0007669"/>
    <property type="project" value="TreeGrafter"/>
</dbReference>
<dbReference type="Pfam" id="PF13927">
    <property type="entry name" value="Ig_3"/>
    <property type="match status" value="1"/>
</dbReference>
<dbReference type="PROSITE" id="PS50835">
    <property type="entry name" value="IG_LIKE"/>
    <property type="match status" value="5"/>
</dbReference>
<dbReference type="CDD" id="cd00096">
    <property type="entry name" value="Ig"/>
    <property type="match status" value="1"/>
</dbReference>
<dbReference type="PANTHER" id="PTHR44170">
    <property type="entry name" value="PROTEIN SIDEKICK"/>
    <property type="match status" value="1"/>
</dbReference>
<keyword evidence="1" id="KW-0677">Repeat</keyword>
<dbReference type="InterPro" id="IPR007110">
    <property type="entry name" value="Ig-like_dom"/>
</dbReference>